<dbReference type="PROSITE" id="PS50929">
    <property type="entry name" value="ABC_TM1F"/>
    <property type="match status" value="2"/>
</dbReference>
<dbReference type="GO" id="GO:0090374">
    <property type="term" value="P:oligopeptide export from mitochondrion"/>
    <property type="evidence" value="ECO:0007669"/>
    <property type="project" value="TreeGrafter"/>
</dbReference>
<dbReference type="Pfam" id="PF00005">
    <property type="entry name" value="ABC_tran"/>
    <property type="match status" value="2"/>
</dbReference>
<feature type="domain" description="ABC transmembrane type-1" evidence="11">
    <location>
        <begin position="1"/>
        <end position="198"/>
    </location>
</feature>
<dbReference type="Proteomes" id="UP000008312">
    <property type="component" value="Unassembled WGS sequence"/>
</dbReference>
<dbReference type="GO" id="GO:0005524">
    <property type="term" value="F:ATP binding"/>
    <property type="evidence" value="ECO:0007669"/>
    <property type="project" value="UniProtKB-KW"/>
</dbReference>
<evidence type="ECO:0000256" key="2">
    <source>
        <dbReference type="ARBA" id="ARBA00007577"/>
    </source>
</evidence>
<dbReference type="PANTHER" id="PTHR43394:SF27">
    <property type="entry name" value="ATP-DEPENDENT TRANSLOCASE ABCB1-LIKE"/>
    <property type="match status" value="1"/>
</dbReference>
<dbReference type="Gene3D" id="3.40.50.300">
    <property type="entry name" value="P-loop containing nucleotide triphosphate hydrolases"/>
    <property type="match status" value="2"/>
</dbReference>
<dbReference type="InterPro" id="IPR003439">
    <property type="entry name" value="ABC_transporter-like_ATP-bd"/>
</dbReference>
<comment type="subcellular location">
    <subcellularLocation>
        <location evidence="1">Membrane</location>
        <topology evidence="1">Multi-pass membrane protein</topology>
    </subcellularLocation>
</comment>
<dbReference type="OrthoDB" id="6500128at2759"/>
<dbReference type="GO" id="GO:0015421">
    <property type="term" value="F:ABC-type oligopeptide transporter activity"/>
    <property type="evidence" value="ECO:0007669"/>
    <property type="project" value="TreeGrafter"/>
</dbReference>
<dbReference type="InterPro" id="IPR003593">
    <property type="entry name" value="AAA+_ATPase"/>
</dbReference>
<evidence type="ECO:0000313" key="13">
    <source>
        <dbReference type="Proteomes" id="UP000008312"/>
    </source>
</evidence>
<dbReference type="GO" id="GO:0016887">
    <property type="term" value="F:ATP hydrolysis activity"/>
    <property type="evidence" value="ECO:0007669"/>
    <property type="project" value="InterPro"/>
</dbReference>
<accession>D8M379</accession>
<dbReference type="InParanoid" id="D8M379"/>
<dbReference type="AlphaFoldDB" id="D8M379"/>
<reference evidence="12" key="1">
    <citation type="submission" date="2010-02" db="EMBL/GenBank/DDBJ databases">
        <title>Sequencing and annotation of the Blastocystis hominis genome.</title>
        <authorList>
            <person name="Wincker P."/>
        </authorList>
    </citation>
    <scope>NUCLEOTIDE SEQUENCE</scope>
    <source>
        <strain evidence="12">Singapore isolate B</strain>
    </source>
</reference>
<keyword evidence="4" id="KW-0547">Nucleotide-binding</keyword>
<keyword evidence="13" id="KW-1185">Reference proteome</keyword>
<evidence type="ECO:0000256" key="1">
    <source>
        <dbReference type="ARBA" id="ARBA00004141"/>
    </source>
</evidence>
<dbReference type="InterPro" id="IPR027417">
    <property type="entry name" value="P-loop_NTPase"/>
</dbReference>
<sequence>MTGFLIPISYIFLGDIVNKNNLDGVSLSEVMNVLYVFVGNLLVATTFAFFERWCLNGYAENLTRHLREKYIYALLHHDVDYIESEKPGALGQTVAEESSRIINGLGPSIGQFVRAIATFLCGLLIGFTHSWELTLLTLIAAPLVTLAGFRFASAMGKWIETLMRDHKEADSIAEESIRNYKTVTALGAEASMEKKYRKGFPQELYDAGCVTDLISSVDVCFSNATLSDNCMAICDRVSSCWYQSGNGQCLVGGDLLIVLCGVMNSFLGLGPAFSAIQAIKKTCASATSFVKVIEHEDAMKSGSTTPSSSKGDVVYKNVDFKYASRDTQVLKQLNFTIRENEMIGIVGESGSGKSTILKLLMRLYAPTAGTITWDGVDVTTLSTAWIRDQISYVAQEPVLFSGTIRENLLYGREGCTEEEMVEAAKLVEADAFIRSFPKGYDTFVGELGSSLSGGQKQRIAIARALIRNPRILVLDEATSALDSQSEKIVQNAMETIRRKNEAKGKGLSIVIVAHRLSSIRSCDRIVVVEEGKIVEEGDHESLLAKGGIYAGLYKSQETLEKEEEEGAEGTEKKEEKEADAEAKKKEERNEKEKEKEAETADSKNKNKKKDENEKAEKPKKYNLFSLYNYFGRTKCILWIAFIGVLCTAMYPAGYAIVVALMHAIPFRLDVSTIWREGIFFSTMMVVVTVIYASGDLLWWDLSSVVKENMIVTVRSKSFVKLLSQSVAYYDEKEHSPAAVTSELSIDVRKLRDFMDEVGSFFESFIIAILCLIITFSGLGSWELSCISLLACPLLFTAEYCQNKLVANVTEKIDSNLTAKSGEITDSLLNIHTIHSYNLQDRVYESMIHDLERTNRLCTSRSLRSAIANILAILCPMTYMVITFTAGTILISYNVIEFQQMMIVYNTVFLMATYIGITMGKIPNMALAQEAARRVFSLIESSGEKDALRALPGKAKDGAIAFDHVSFAYPTRPDAPILSDVSFSIPKGSSVAFVGPSGCGKSTIISLIQRMYKPEKCQLGLVSFAAGRGEPRAVHVQRHDSREFGDGIGS</sequence>
<evidence type="ECO:0000256" key="6">
    <source>
        <dbReference type="ARBA" id="ARBA00022989"/>
    </source>
</evidence>
<dbReference type="PANTHER" id="PTHR43394">
    <property type="entry name" value="ATP-DEPENDENT PERMEASE MDL1, MITOCHONDRIAL"/>
    <property type="match status" value="1"/>
</dbReference>
<feature type="domain" description="ABC transmembrane type-1" evidence="11">
    <location>
        <begin position="637"/>
        <end position="926"/>
    </location>
</feature>
<dbReference type="CDD" id="cd03249">
    <property type="entry name" value="ABC_MTABC3_MDL1_MDL2"/>
    <property type="match status" value="1"/>
</dbReference>
<dbReference type="InterPro" id="IPR011527">
    <property type="entry name" value="ABC1_TM_dom"/>
</dbReference>
<dbReference type="SUPFAM" id="SSF52540">
    <property type="entry name" value="P-loop containing nucleoside triphosphate hydrolases"/>
    <property type="match status" value="2"/>
</dbReference>
<dbReference type="FunFam" id="3.40.50.300:FF:000218">
    <property type="entry name" value="Multidrug ABC transporter ATP-binding protein"/>
    <property type="match status" value="1"/>
</dbReference>
<evidence type="ECO:0000256" key="5">
    <source>
        <dbReference type="ARBA" id="ARBA00022840"/>
    </source>
</evidence>
<dbReference type="RefSeq" id="XP_012896400.1">
    <property type="nucleotide sequence ID" value="XM_013040946.1"/>
</dbReference>
<feature type="domain" description="ABC transporter" evidence="10">
    <location>
        <begin position="313"/>
        <end position="555"/>
    </location>
</feature>
<keyword evidence="5" id="KW-0067">ATP-binding</keyword>
<evidence type="ECO:0000259" key="11">
    <source>
        <dbReference type="PROSITE" id="PS50929"/>
    </source>
</evidence>
<feature type="transmembrane region" description="Helical" evidence="9">
    <location>
        <begin position="30"/>
        <end position="50"/>
    </location>
</feature>
<dbReference type="SUPFAM" id="SSF90123">
    <property type="entry name" value="ABC transporter transmembrane region"/>
    <property type="match status" value="2"/>
</dbReference>
<evidence type="ECO:0008006" key="14">
    <source>
        <dbReference type="Google" id="ProtNLM"/>
    </source>
</evidence>
<dbReference type="GeneID" id="24919645"/>
<feature type="transmembrane region" description="Helical" evidence="9">
    <location>
        <begin position="865"/>
        <end position="891"/>
    </location>
</feature>
<feature type="transmembrane region" description="Helical" evidence="9">
    <location>
        <begin position="635"/>
        <end position="657"/>
    </location>
</feature>
<evidence type="ECO:0000259" key="10">
    <source>
        <dbReference type="PROSITE" id="PS50893"/>
    </source>
</evidence>
<organism evidence="12">
    <name type="scientific">Blastocystis hominis</name>
    <dbReference type="NCBI Taxonomy" id="12968"/>
    <lineage>
        <taxon>Eukaryota</taxon>
        <taxon>Sar</taxon>
        <taxon>Stramenopiles</taxon>
        <taxon>Bigyra</taxon>
        <taxon>Opalozoa</taxon>
        <taxon>Opalinata</taxon>
        <taxon>Blastocystidae</taxon>
        <taxon>Blastocystis</taxon>
    </lineage>
</organism>
<name>D8M379_BLAHO</name>
<evidence type="ECO:0000256" key="8">
    <source>
        <dbReference type="SAM" id="MobiDB-lite"/>
    </source>
</evidence>
<dbReference type="Pfam" id="PF00664">
    <property type="entry name" value="ABC_membrane"/>
    <property type="match status" value="2"/>
</dbReference>
<evidence type="ECO:0000256" key="9">
    <source>
        <dbReference type="SAM" id="Phobius"/>
    </source>
</evidence>
<protein>
    <recommendedName>
        <fullName evidence="14">ABC transporter</fullName>
    </recommendedName>
</protein>
<keyword evidence="6 9" id="KW-1133">Transmembrane helix</keyword>
<dbReference type="FunCoup" id="D8M379">
    <property type="interactions" value="4"/>
</dbReference>
<feature type="transmembrane region" description="Helical" evidence="9">
    <location>
        <begin position="897"/>
        <end position="916"/>
    </location>
</feature>
<keyword evidence="3 9" id="KW-0812">Transmembrane</keyword>
<dbReference type="SMART" id="SM00382">
    <property type="entry name" value="AAA"/>
    <property type="match status" value="1"/>
</dbReference>
<feature type="region of interest" description="Disordered" evidence="8">
    <location>
        <begin position="559"/>
        <end position="613"/>
    </location>
</feature>
<proteinExistence type="inferred from homology"/>
<evidence type="ECO:0000313" key="12">
    <source>
        <dbReference type="EMBL" id="CBK22352.2"/>
    </source>
</evidence>
<evidence type="ECO:0000256" key="3">
    <source>
        <dbReference type="ARBA" id="ARBA00022692"/>
    </source>
</evidence>
<gene>
    <name evidence="12" type="ORF">GSBLH_T00002482001</name>
</gene>
<dbReference type="Gene3D" id="1.20.1560.10">
    <property type="entry name" value="ABC transporter type 1, transmembrane domain"/>
    <property type="match status" value="1"/>
</dbReference>
<comment type="similarity">
    <text evidence="2">Belongs to the ABC transporter superfamily. ABCB family. Multidrug resistance exporter (TC 3.A.1.201) subfamily.</text>
</comment>
<dbReference type="OMA" id="VNGWIQM"/>
<dbReference type="InterPro" id="IPR036640">
    <property type="entry name" value="ABC1_TM_sf"/>
</dbReference>
<dbReference type="PROSITE" id="PS00211">
    <property type="entry name" value="ABC_TRANSPORTER_1"/>
    <property type="match status" value="1"/>
</dbReference>
<dbReference type="InterPro" id="IPR039421">
    <property type="entry name" value="Type_1_exporter"/>
</dbReference>
<dbReference type="InterPro" id="IPR017871">
    <property type="entry name" value="ABC_transporter-like_CS"/>
</dbReference>
<dbReference type="EMBL" id="FN668650">
    <property type="protein sequence ID" value="CBK22352.2"/>
    <property type="molecule type" value="Genomic_DNA"/>
</dbReference>
<dbReference type="GO" id="GO:0005743">
    <property type="term" value="C:mitochondrial inner membrane"/>
    <property type="evidence" value="ECO:0007669"/>
    <property type="project" value="TreeGrafter"/>
</dbReference>
<evidence type="ECO:0000256" key="7">
    <source>
        <dbReference type="ARBA" id="ARBA00023136"/>
    </source>
</evidence>
<keyword evidence="7 9" id="KW-0472">Membrane</keyword>
<feature type="compositionally biased region" description="Basic and acidic residues" evidence="8">
    <location>
        <begin position="569"/>
        <end position="613"/>
    </location>
</feature>
<evidence type="ECO:0000256" key="4">
    <source>
        <dbReference type="ARBA" id="ARBA00022741"/>
    </source>
</evidence>
<dbReference type="PROSITE" id="PS50893">
    <property type="entry name" value="ABC_TRANSPORTER_2"/>
    <property type="match status" value="1"/>
</dbReference>
<feature type="transmembrane region" description="Helical" evidence="9">
    <location>
        <begin position="757"/>
        <end position="775"/>
    </location>
</feature>
<feature type="transmembrane region" description="Helical" evidence="9">
    <location>
        <begin position="677"/>
        <end position="699"/>
    </location>
</feature>